<name>A0A814IKQ2_9BILA</name>
<keyword evidence="1" id="KW-1133">Transmembrane helix</keyword>
<dbReference type="Proteomes" id="UP000663864">
    <property type="component" value="Unassembled WGS sequence"/>
</dbReference>
<keyword evidence="1" id="KW-0472">Membrane</keyword>
<dbReference type="EMBL" id="CAJOBD010000194">
    <property type="protein sequence ID" value="CAF3609360.1"/>
    <property type="molecule type" value="Genomic_DNA"/>
</dbReference>
<evidence type="ECO:0000256" key="1">
    <source>
        <dbReference type="SAM" id="Phobius"/>
    </source>
</evidence>
<evidence type="ECO:0000313" key="3">
    <source>
        <dbReference type="EMBL" id="CAF3609360.1"/>
    </source>
</evidence>
<dbReference type="AlphaFoldDB" id="A0A814IKQ2"/>
<accession>A0A814IKQ2</accession>
<gene>
    <name evidence="3" type="ORF">JBS370_LOCUS4207</name>
    <name evidence="2" type="ORF">ZHD862_LOCUS13724</name>
</gene>
<sequence>MGFSILALQRLYIHLNQISLIQLCFSILCITITFPLLIAAIYIQPPIHYPDLWIVLISACSCIYFLIILIQFHIYQFKETTYKPLQIKKTN</sequence>
<feature type="transmembrane region" description="Helical" evidence="1">
    <location>
        <begin position="20"/>
        <end position="41"/>
    </location>
</feature>
<protein>
    <submittedName>
        <fullName evidence="2">Uncharacterized protein</fullName>
    </submittedName>
</protein>
<comment type="caution">
    <text evidence="2">The sequence shown here is derived from an EMBL/GenBank/DDBJ whole genome shotgun (WGS) entry which is preliminary data.</text>
</comment>
<keyword evidence="1" id="KW-0812">Transmembrane</keyword>
<evidence type="ECO:0000313" key="2">
    <source>
        <dbReference type="EMBL" id="CAF1024771.1"/>
    </source>
</evidence>
<evidence type="ECO:0000313" key="4">
    <source>
        <dbReference type="Proteomes" id="UP000663864"/>
    </source>
</evidence>
<dbReference type="EMBL" id="CAJNOT010000573">
    <property type="protein sequence ID" value="CAF1024771.1"/>
    <property type="molecule type" value="Genomic_DNA"/>
</dbReference>
<proteinExistence type="predicted"/>
<feature type="transmembrane region" description="Helical" evidence="1">
    <location>
        <begin position="53"/>
        <end position="75"/>
    </location>
</feature>
<reference evidence="2" key="1">
    <citation type="submission" date="2021-02" db="EMBL/GenBank/DDBJ databases">
        <authorList>
            <person name="Nowell W R."/>
        </authorList>
    </citation>
    <scope>NUCLEOTIDE SEQUENCE</scope>
</reference>
<organism evidence="2 4">
    <name type="scientific">Rotaria sordida</name>
    <dbReference type="NCBI Taxonomy" id="392033"/>
    <lineage>
        <taxon>Eukaryota</taxon>
        <taxon>Metazoa</taxon>
        <taxon>Spiralia</taxon>
        <taxon>Gnathifera</taxon>
        <taxon>Rotifera</taxon>
        <taxon>Eurotatoria</taxon>
        <taxon>Bdelloidea</taxon>
        <taxon>Philodinida</taxon>
        <taxon>Philodinidae</taxon>
        <taxon>Rotaria</taxon>
    </lineage>
</organism>
<dbReference type="Proteomes" id="UP000663836">
    <property type="component" value="Unassembled WGS sequence"/>
</dbReference>